<dbReference type="OrthoDB" id="949038at2"/>
<evidence type="ECO:0000256" key="1">
    <source>
        <dbReference type="SAM" id="Coils"/>
    </source>
</evidence>
<reference evidence="4" key="1">
    <citation type="submission" date="2017-02" db="EMBL/GenBank/DDBJ databases">
        <authorList>
            <person name="Varghese N."/>
            <person name="Submissions S."/>
        </authorList>
    </citation>
    <scope>NUCLEOTIDE SEQUENCE [LARGE SCALE GENOMIC DNA]</scope>
    <source>
        <strain evidence="4">DSM 22270</strain>
    </source>
</reference>
<dbReference type="RefSeq" id="WP_082216540.1">
    <property type="nucleotide sequence ID" value="NZ_FUZA01000005.1"/>
</dbReference>
<keyword evidence="4" id="KW-1185">Reference proteome</keyword>
<dbReference type="EMBL" id="FUZA01000005">
    <property type="protein sequence ID" value="SKC04010.1"/>
    <property type="molecule type" value="Genomic_DNA"/>
</dbReference>
<keyword evidence="2" id="KW-0812">Transmembrane</keyword>
<protein>
    <submittedName>
        <fullName evidence="3">Uncharacterized protein</fullName>
    </submittedName>
</protein>
<feature type="coiled-coil region" evidence="1">
    <location>
        <begin position="131"/>
        <end position="165"/>
    </location>
</feature>
<evidence type="ECO:0000256" key="2">
    <source>
        <dbReference type="SAM" id="Phobius"/>
    </source>
</evidence>
<dbReference type="Proteomes" id="UP000190897">
    <property type="component" value="Unassembled WGS sequence"/>
</dbReference>
<evidence type="ECO:0000313" key="3">
    <source>
        <dbReference type="EMBL" id="SKC04010.1"/>
    </source>
</evidence>
<sequence length="190" mass="21649">MEKNQHILKNALTKLPHYSPGDGVWTSINQEMNELPLKSATQSLPEYEPDEKLWDLIAKGPAVNRMAYFWQYAAAVILLIGVAGVWFVGKKSGKQIAFTQETVDKRLQTKADQVTDRQYEKLKAYCETETLICASSDYKQLQNEYEELVSAATRLQQAIGEYNAEPDLVRQFANIEQQKAELLNEMAKMI</sequence>
<name>A0A1T5G6E5_9BACT</name>
<keyword evidence="2" id="KW-0472">Membrane</keyword>
<dbReference type="AlphaFoldDB" id="A0A1T5G6E5"/>
<keyword evidence="1" id="KW-0175">Coiled coil</keyword>
<keyword evidence="2" id="KW-1133">Transmembrane helix</keyword>
<dbReference type="STRING" id="651661.SAMN05660293_03730"/>
<gene>
    <name evidence="3" type="ORF">SAMN05660293_03730</name>
</gene>
<organism evidence="3 4">
    <name type="scientific">Dyadobacter psychrophilus</name>
    <dbReference type="NCBI Taxonomy" id="651661"/>
    <lineage>
        <taxon>Bacteria</taxon>
        <taxon>Pseudomonadati</taxon>
        <taxon>Bacteroidota</taxon>
        <taxon>Cytophagia</taxon>
        <taxon>Cytophagales</taxon>
        <taxon>Spirosomataceae</taxon>
        <taxon>Dyadobacter</taxon>
    </lineage>
</organism>
<accession>A0A1T5G6E5</accession>
<evidence type="ECO:0000313" key="4">
    <source>
        <dbReference type="Proteomes" id="UP000190897"/>
    </source>
</evidence>
<feature type="transmembrane region" description="Helical" evidence="2">
    <location>
        <begin position="69"/>
        <end position="88"/>
    </location>
</feature>
<proteinExistence type="predicted"/>